<dbReference type="RefSeq" id="WP_193910555.1">
    <property type="nucleotide sequence ID" value="NZ_JADEXG010000058.1"/>
</dbReference>
<keyword evidence="2" id="KW-1185">Reference proteome</keyword>
<organism evidence="1 2">
    <name type="scientific">Vasconcelosia minhoensis LEGE 07310</name>
    <dbReference type="NCBI Taxonomy" id="915328"/>
    <lineage>
        <taxon>Bacteria</taxon>
        <taxon>Bacillati</taxon>
        <taxon>Cyanobacteriota</taxon>
        <taxon>Cyanophyceae</taxon>
        <taxon>Nodosilineales</taxon>
        <taxon>Cymatolegaceae</taxon>
        <taxon>Vasconcelosia</taxon>
        <taxon>Vasconcelosia minhoensis</taxon>
    </lineage>
</organism>
<dbReference type="AlphaFoldDB" id="A0A8J7ARY5"/>
<proteinExistence type="predicted"/>
<dbReference type="PANTHER" id="PTHR37203">
    <property type="match status" value="1"/>
</dbReference>
<protein>
    <submittedName>
        <fullName evidence="1">Uncharacterized protein</fullName>
    </submittedName>
</protein>
<name>A0A8J7ARY5_9CYAN</name>
<evidence type="ECO:0000313" key="2">
    <source>
        <dbReference type="Proteomes" id="UP000636505"/>
    </source>
</evidence>
<sequence>MDELRTGLELATAEELQAMTEILFRPRFNPLDYVATPSPLDVQSCDRTQQIDLLDQRFRFLAADGFTVLRGQTQQVSYRQALIGICQHLKTPYPDSLSTSDLEAELFLTLLEKAWARMSGAERKQLQGELQNSLAENEQFQQLPLSVQQDPLGLLVKGSSALALSSVVRPWLLQQIARQFALHFARYQVAKQVLVKGGLGAAAQIQTRMAAQMASRGMAMNAARYGAMRGLLAGLGPALWTWFLVDLGWRTIATNHGRVIPVVYALAQIRLTRGAACWEMA</sequence>
<gene>
    <name evidence="1" type="ORF">IQ241_19815</name>
</gene>
<dbReference type="Proteomes" id="UP000636505">
    <property type="component" value="Unassembled WGS sequence"/>
</dbReference>
<reference evidence="1" key="1">
    <citation type="submission" date="2020-10" db="EMBL/GenBank/DDBJ databases">
        <authorList>
            <person name="Castelo-Branco R."/>
            <person name="Eusebio N."/>
            <person name="Adriana R."/>
            <person name="Vieira A."/>
            <person name="Brugerolle De Fraissinette N."/>
            <person name="Rezende De Castro R."/>
            <person name="Schneider M.P."/>
            <person name="Vasconcelos V."/>
            <person name="Leao P.N."/>
        </authorList>
    </citation>
    <scope>NUCLEOTIDE SEQUENCE</scope>
    <source>
        <strain evidence="1">LEGE 07310</strain>
    </source>
</reference>
<evidence type="ECO:0000313" key="1">
    <source>
        <dbReference type="EMBL" id="MBE9079516.1"/>
    </source>
</evidence>
<dbReference type="PANTHER" id="PTHR37203:SF3">
    <property type="entry name" value="SLR0975 PROTEIN"/>
    <property type="match status" value="1"/>
</dbReference>
<comment type="caution">
    <text evidence="1">The sequence shown here is derived from an EMBL/GenBank/DDBJ whole genome shotgun (WGS) entry which is preliminary data.</text>
</comment>
<dbReference type="EMBL" id="JADEXG010000058">
    <property type="protein sequence ID" value="MBE9079516.1"/>
    <property type="molecule type" value="Genomic_DNA"/>
</dbReference>
<accession>A0A8J7ARY5</accession>